<reference evidence="15 16" key="2">
    <citation type="journal article" date="2007" name="BMC Biol.">
        <title>A 100%-complete sequence reveals unusually simple genomic features in the hot-spring red alga Cyanidioschyzon merolae.</title>
        <authorList>
            <person name="Nozaki H."/>
            <person name="Takano H."/>
            <person name="Misumi O."/>
            <person name="Terasawa K."/>
            <person name="Matsuzaki M."/>
            <person name="Maruyama S."/>
            <person name="Nishida K."/>
            <person name="Yagisawa F."/>
            <person name="Yoshida Y."/>
            <person name="Fujiwara T."/>
            <person name="Takio S."/>
            <person name="Tamura K."/>
            <person name="Chung S.J."/>
            <person name="Nakamura S."/>
            <person name="Kuroiwa H."/>
            <person name="Tanaka K."/>
            <person name="Sato N."/>
            <person name="Kuroiwa T."/>
        </authorList>
    </citation>
    <scope>NUCLEOTIDE SEQUENCE [LARGE SCALE GENOMIC DNA]</scope>
    <source>
        <strain evidence="15 16">10D</strain>
    </source>
</reference>
<dbReference type="InterPro" id="IPR006554">
    <property type="entry name" value="Helicase-like_DEXD_c2"/>
</dbReference>
<dbReference type="InterPro" id="IPR013020">
    <property type="entry name" value="Rad3/Chl1-like"/>
</dbReference>
<evidence type="ECO:0000256" key="2">
    <source>
        <dbReference type="ARBA" id="ARBA00004123"/>
    </source>
</evidence>
<feature type="region of interest" description="Disordered" evidence="13">
    <location>
        <begin position="108"/>
        <end position="136"/>
    </location>
</feature>
<evidence type="ECO:0000256" key="4">
    <source>
        <dbReference type="ARBA" id="ARBA00022723"/>
    </source>
</evidence>
<evidence type="ECO:0000256" key="13">
    <source>
        <dbReference type="SAM" id="MobiDB-lite"/>
    </source>
</evidence>
<dbReference type="EMBL" id="AP006500">
    <property type="protein sequence ID" value="BAM82604.1"/>
    <property type="molecule type" value="Genomic_DNA"/>
</dbReference>
<comment type="cofactor">
    <cofactor evidence="1">
        <name>[4Fe-4S] cluster</name>
        <dbReference type="ChEBI" id="CHEBI:49883"/>
    </cofactor>
</comment>
<name>M1VBD7_CYAM1</name>
<evidence type="ECO:0000256" key="1">
    <source>
        <dbReference type="ARBA" id="ARBA00001966"/>
    </source>
</evidence>
<dbReference type="PANTHER" id="PTHR11472:SF41">
    <property type="entry name" value="ATP-DEPENDENT DNA HELICASE DDX11-RELATED"/>
    <property type="match status" value="1"/>
</dbReference>
<evidence type="ECO:0000256" key="11">
    <source>
        <dbReference type="ARBA" id="ARBA00023235"/>
    </source>
</evidence>
<dbReference type="InterPro" id="IPR010614">
    <property type="entry name" value="RAD3-like_helicase_DEAD"/>
</dbReference>
<dbReference type="PROSITE" id="PS51193">
    <property type="entry name" value="HELICASE_ATP_BIND_2"/>
    <property type="match status" value="1"/>
</dbReference>
<dbReference type="CDD" id="cd18788">
    <property type="entry name" value="SF2_C_XPD"/>
    <property type="match status" value="1"/>
</dbReference>
<dbReference type="eggNOG" id="KOG1133">
    <property type="taxonomic scope" value="Eukaryota"/>
</dbReference>
<keyword evidence="11" id="KW-0413">Isomerase</keyword>
<dbReference type="Gramene" id="CMR423CT">
    <property type="protein sequence ID" value="CMR423CT"/>
    <property type="gene ID" value="CMR423C"/>
</dbReference>
<dbReference type="GO" id="GO:0003677">
    <property type="term" value="F:DNA binding"/>
    <property type="evidence" value="ECO:0007669"/>
    <property type="project" value="InterPro"/>
</dbReference>
<dbReference type="OMA" id="QTHQFRD"/>
<feature type="domain" description="Helicase ATP-binding" evidence="14">
    <location>
        <begin position="154"/>
        <end position="562"/>
    </location>
</feature>
<evidence type="ECO:0000256" key="9">
    <source>
        <dbReference type="ARBA" id="ARBA00023004"/>
    </source>
</evidence>
<dbReference type="GO" id="GO:0034085">
    <property type="term" value="P:establishment of sister chromatid cohesion"/>
    <property type="evidence" value="ECO:0007669"/>
    <property type="project" value="TreeGrafter"/>
</dbReference>
<dbReference type="KEGG" id="cme:CYME_CMR423C"/>
<protein>
    <submittedName>
        <fullName evidence="15">Probable DNA helicase required for mitotic chromosome segregation CHL1</fullName>
    </submittedName>
</protein>
<keyword evidence="4" id="KW-0479">Metal-binding</keyword>
<dbReference type="GeneID" id="16997121"/>
<dbReference type="AlphaFoldDB" id="M1VBD7"/>
<evidence type="ECO:0000256" key="12">
    <source>
        <dbReference type="ARBA" id="ARBA00023242"/>
    </source>
</evidence>
<organism evidence="15 16">
    <name type="scientific">Cyanidioschyzon merolae (strain NIES-3377 / 10D)</name>
    <name type="common">Unicellular red alga</name>
    <dbReference type="NCBI Taxonomy" id="280699"/>
    <lineage>
        <taxon>Eukaryota</taxon>
        <taxon>Rhodophyta</taxon>
        <taxon>Bangiophyceae</taxon>
        <taxon>Cyanidiales</taxon>
        <taxon>Cyanidiaceae</taxon>
        <taxon>Cyanidioschyzon</taxon>
    </lineage>
</organism>
<dbReference type="Gene3D" id="3.40.50.300">
    <property type="entry name" value="P-loop containing nucleotide triphosphate hydrolases"/>
    <property type="match status" value="3"/>
</dbReference>
<dbReference type="Pfam" id="PF06733">
    <property type="entry name" value="DEAD_2"/>
    <property type="match status" value="1"/>
</dbReference>
<evidence type="ECO:0000256" key="10">
    <source>
        <dbReference type="ARBA" id="ARBA00023014"/>
    </source>
</evidence>
<evidence type="ECO:0000313" key="16">
    <source>
        <dbReference type="Proteomes" id="UP000007014"/>
    </source>
</evidence>
<dbReference type="GO" id="GO:0046872">
    <property type="term" value="F:metal ion binding"/>
    <property type="evidence" value="ECO:0007669"/>
    <property type="project" value="UniProtKB-KW"/>
</dbReference>
<dbReference type="PANTHER" id="PTHR11472">
    <property type="entry name" value="DNA REPAIR DEAD HELICASE RAD3/XP-D SUBFAMILY MEMBER"/>
    <property type="match status" value="1"/>
</dbReference>
<dbReference type="GO" id="GO:0005634">
    <property type="term" value="C:nucleus"/>
    <property type="evidence" value="ECO:0007669"/>
    <property type="project" value="UniProtKB-SubCell"/>
</dbReference>
<keyword evidence="7 15" id="KW-0347">Helicase</keyword>
<comment type="similarity">
    <text evidence="3">Belongs to the DEAD box helicase family. DEAH subfamily. DDX11/CHL1 sub-subfamily.</text>
</comment>
<keyword evidence="10" id="KW-0411">Iron-sulfur</keyword>
<evidence type="ECO:0000313" key="15">
    <source>
        <dbReference type="EMBL" id="BAM82604.1"/>
    </source>
</evidence>
<dbReference type="OrthoDB" id="267079at2759"/>
<dbReference type="NCBIfam" id="TIGR00604">
    <property type="entry name" value="rad3"/>
    <property type="match status" value="1"/>
</dbReference>
<feature type="compositionally biased region" description="Basic and acidic residues" evidence="13">
    <location>
        <begin position="563"/>
        <end position="595"/>
    </location>
</feature>
<keyword evidence="12" id="KW-0539">Nucleus</keyword>
<dbReference type="InterPro" id="IPR027417">
    <property type="entry name" value="P-loop_NTPase"/>
</dbReference>
<dbReference type="SMART" id="SM00487">
    <property type="entry name" value="DEXDc"/>
    <property type="match status" value="1"/>
</dbReference>
<accession>M1VBD7</accession>
<reference evidence="15 16" key="1">
    <citation type="journal article" date="2004" name="Nature">
        <title>Genome sequence of the ultrasmall unicellular red alga Cyanidioschyzon merolae 10D.</title>
        <authorList>
            <person name="Matsuzaki M."/>
            <person name="Misumi O."/>
            <person name="Shin-i T."/>
            <person name="Maruyama S."/>
            <person name="Takahara M."/>
            <person name="Miyagishima S."/>
            <person name="Mori T."/>
            <person name="Nishida K."/>
            <person name="Yagisawa F."/>
            <person name="Nishida K."/>
            <person name="Yoshida Y."/>
            <person name="Nishimura Y."/>
            <person name="Nakao S."/>
            <person name="Kobayashi T."/>
            <person name="Momoyama Y."/>
            <person name="Higashiyama T."/>
            <person name="Minoda A."/>
            <person name="Sano M."/>
            <person name="Nomoto H."/>
            <person name="Oishi K."/>
            <person name="Hayashi H."/>
            <person name="Ohta F."/>
            <person name="Nishizaka S."/>
            <person name="Haga S."/>
            <person name="Miura S."/>
            <person name="Morishita T."/>
            <person name="Kabeya Y."/>
            <person name="Terasawa K."/>
            <person name="Suzuki Y."/>
            <person name="Ishii Y."/>
            <person name="Asakawa S."/>
            <person name="Takano H."/>
            <person name="Ohta N."/>
            <person name="Kuroiwa H."/>
            <person name="Tanaka K."/>
            <person name="Shimizu N."/>
            <person name="Sugano S."/>
            <person name="Sato N."/>
            <person name="Nozaki H."/>
            <person name="Ogasawara N."/>
            <person name="Kohara Y."/>
            <person name="Kuroiwa T."/>
        </authorList>
    </citation>
    <scope>NUCLEOTIDE SEQUENCE [LARGE SCALE GENOMIC DNA]</scope>
    <source>
        <strain evidence="15 16">10D</strain>
    </source>
</reference>
<dbReference type="HOGENOM" id="CLU_006515_2_0_1"/>
<comment type="subcellular location">
    <subcellularLocation>
        <location evidence="2">Nucleus</location>
    </subcellularLocation>
</comment>
<keyword evidence="9" id="KW-0408">Iron</keyword>
<keyword evidence="6" id="KW-0378">Hydrolase</keyword>
<gene>
    <name evidence="15" type="ORF">CYME_CMR423C</name>
</gene>
<evidence type="ECO:0000256" key="6">
    <source>
        <dbReference type="ARBA" id="ARBA00022801"/>
    </source>
</evidence>
<dbReference type="Pfam" id="PF13307">
    <property type="entry name" value="Helicase_C_2"/>
    <property type="match status" value="1"/>
</dbReference>
<keyword evidence="8" id="KW-0067">ATP-binding</keyword>
<sequence>MPRSQSVHDPGRPPVCPGILRDLVAAARLCFQLRTRHVSFEIPLRCVCCVYLVKLLFLQKHIERVTGAKRRLHLSSHWSAGFDSLFSKHHTQLKCTALMKPIDAHTKSPRALTDDATETAVSQSLQAKRPRSSGQTLALHCTTPPVSSANALSGADFGFPYPQPYGTQLELMRAVYETIDRGGIGVFESPTGTGKTLSLLCAALTWIRQDRHRMDRTNDVHEEPSSQSEPDWLRDYEIASSSGSNSPMKYNSFVNSGTRSEPTRVMQFSIGRYSQGTRTEDPVIYSPVHSLDTNTSGSLGRASAASSGLVLFGDDDSAFAPDMPRQGMHPGRMPPPYRILYASRTHSQLSQFISEVRRTEYAKQDPTLTTTVLASRKMMCIHPKVRMLRSAAAVNERCHELRNNQVKTAAAEQQSQCPFYQKERIRNLANVMHQQVCDLEDLLALGQQHQACPYYAARASLACAELIVMPYQTLLHETTRQSANVPVDQRTIVILDEAHNLVDALNEMHTTKLSIAEVTAMEATVSEFIEKQKTWKPDPDRSFHLEQLRRLLAALRQGMQPEDLSRRPSDPTRTRPLDKASDEHSPVVRSEIPEPGRDLQDDVILSEFCQTPSDFCFQMKIEQMNFSQLIRYLFSTKCMHMLQSLHESRRRTERSIESSAHSVLSEVASVHSNESPTLYGTGFYELASFLAALCEPRACGKVLTAPNRHIRYVLLDPIPYFSPIYRTARATILAGGTLEPREALLPRLFDEETCKQVYFSAFQHVVPQENVLALILGKGPTGLPLEFSFSQRQCMAQIDELGHCIVNLCALVPKGLVVFFPSYALERLVWTRFAETNISERIARRKEVFREQRGCDVDKLFNDYRSAVTALPAATERAELASPQERDGALLSAVIGGKLSEGINFADDLGRCVVVVGLPFPNARQTETRLVLHFLQERYPSSDLSREYLENACMIAVNQSVGRAIRHARDYAAVVFVDQRYAAQERLRFKLPRWLRGRVLEPRTFGDAIQQLASFFRNKC</sequence>
<evidence type="ECO:0000256" key="3">
    <source>
        <dbReference type="ARBA" id="ARBA00008435"/>
    </source>
</evidence>
<dbReference type="InterPro" id="IPR006555">
    <property type="entry name" value="ATP-dep_Helicase_C"/>
</dbReference>
<evidence type="ECO:0000256" key="7">
    <source>
        <dbReference type="ARBA" id="ARBA00022806"/>
    </source>
</evidence>
<dbReference type="InterPro" id="IPR014013">
    <property type="entry name" value="Helic_SF1/SF2_ATP-bd_DinG/Rad3"/>
</dbReference>
<feature type="region of interest" description="Disordered" evidence="13">
    <location>
        <begin position="559"/>
        <end position="595"/>
    </location>
</feature>
<dbReference type="RefSeq" id="XP_005538640.1">
    <property type="nucleotide sequence ID" value="XM_005538583.1"/>
</dbReference>
<dbReference type="GO" id="GO:0003678">
    <property type="term" value="F:DNA helicase activity"/>
    <property type="evidence" value="ECO:0007669"/>
    <property type="project" value="InterPro"/>
</dbReference>
<dbReference type="InterPro" id="IPR014001">
    <property type="entry name" value="Helicase_ATP-bd"/>
</dbReference>
<evidence type="ECO:0000256" key="5">
    <source>
        <dbReference type="ARBA" id="ARBA00022741"/>
    </source>
</evidence>
<dbReference type="GO" id="GO:0005524">
    <property type="term" value="F:ATP binding"/>
    <property type="evidence" value="ECO:0007669"/>
    <property type="project" value="UniProtKB-KW"/>
</dbReference>
<proteinExistence type="inferred from homology"/>
<dbReference type="SMART" id="SM00491">
    <property type="entry name" value="HELICc2"/>
    <property type="match status" value="1"/>
</dbReference>
<dbReference type="SUPFAM" id="SSF52540">
    <property type="entry name" value="P-loop containing nucleoside triphosphate hydrolases"/>
    <property type="match status" value="1"/>
</dbReference>
<evidence type="ECO:0000259" key="14">
    <source>
        <dbReference type="PROSITE" id="PS51193"/>
    </source>
</evidence>
<dbReference type="GO" id="GO:0016818">
    <property type="term" value="F:hydrolase activity, acting on acid anhydrides, in phosphorus-containing anhydrides"/>
    <property type="evidence" value="ECO:0007669"/>
    <property type="project" value="InterPro"/>
</dbReference>
<keyword evidence="16" id="KW-1185">Reference proteome</keyword>
<dbReference type="SMART" id="SM00488">
    <property type="entry name" value="DEXDc2"/>
    <property type="match status" value="1"/>
</dbReference>
<dbReference type="GO" id="GO:0051536">
    <property type="term" value="F:iron-sulfur cluster binding"/>
    <property type="evidence" value="ECO:0007669"/>
    <property type="project" value="UniProtKB-KW"/>
</dbReference>
<feature type="compositionally biased region" description="Polar residues" evidence="13">
    <location>
        <begin position="119"/>
        <end position="136"/>
    </location>
</feature>
<dbReference type="STRING" id="280699.M1VBD7"/>
<keyword evidence="5" id="KW-0547">Nucleotide-binding</keyword>
<dbReference type="InterPro" id="IPR045028">
    <property type="entry name" value="DinG/Rad3-like"/>
</dbReference>
<dbReference type="Proteomes" id="UP000007014">
    <property type="component" value="Chromosome 18"/>
</dbReference>
<dbReference type="GO" id="GO:0006139">
    <property type="term" value="P:nucleobase-containing compound metabolic process"/>
    <property type="evidence" value="ECO:0007669"/>
    <property type="project" value="InterPro"/>
</dbReference>
<evidence type="ECO:0000256" key="8">
    <source>
        <dbReference type="ARBA" id="ARBA00022840"/>
    </source>
</evidence>